<proteinExistence type="predicted"/>
<comment type="caution">
    <text evidence="1">The sequence shown here is derived from an EMBL/GenBank/DDBJ whole genome shotgun (WGS) entry which is preliminary data.</text>
</comment>
<accession>A0ACB8AZK8</accession>
<evidence type="ECO:0000313" key="1">
    <source>
        <dbReference type="EMBL" id="KAH7918850.1"/>
    </source>
</evidence>
<protein>
    <submittedName>
        <fullName evidence="1">Uncharacterized protein</fullName>
    </submittedName>
</protein>
<name>A0ACB8AZK8_9AGAM</name>
<dbReference type="Proteomes" id="UP000790709">
    <property type="component" value="Unassembled WGS sequence"/>
</dbReference>
<reference evidence="1" key="1">
    <citation type="journal article" date="2021" name="New Phytol.">
        <title>Evolutionary innovations through gain and loss of genes in the ectomycorrhizal Boletales.</title>
        <authorList>
            <person name="Wu G."/>
            <person name="Miyauchi S."/>
            <person name="Morin E."/>
            <person name="Kuo A."/>
            <person name="Drula E."/>
            <person name="Varga T."/>
            <person name="Kohler A."/>
            <person name="Feng B."/>
            <person name="Cao Y."/>
            <person name="Lipzen A."/>
            <person name="Daum C."/>
            <person name="Hundley H."/>
            <person name="Pangilinan J."/>
            <person name="Johnson J."/>
            <person name="Barry K."/>
            <person name="LaButti K."/>
            <person name="Ng V."/>
            <person name="Ahrendt S."/>
            <person name="Min B."/>
            <person name="Choi I.G."/>
            <person name="Park H."/>
            <person name="Plett J.M."/>
            <person name="Magnuson J."/>
            <person name="Spatafora J.W."/>
            <person name="Nagy L.G."/>
            <person name="Henrissat B."/>
            <person name="Grigoriev I.V."/>
            <person name="Yang Z.L."/>
            <person name="Xu J."/>
            <person name="Martin F.M."/>
        </authorList>
    </citation>
    <scope>NUCLEOTIDE SEQUENCE</scope>
    <source>
        <strain evidence="1">KUC20120723A-06</strain>
    </source>
</reference>
<keyword evidence="2" id="KW-1185">Reference proteome</keyword>
<organism evidence="1 2">
    <name type="scientific">Leucogyrophana mollusca</name>
    <dbReference type="NCBI Taxonomy" id="85980"/>
    <lineage>
        <taxon>Eukaryota</taxon>
        <taxon>Fungi</taxon>
        <taxon>Dikarya</taxon>
        <taxon>Basidiomycota</taxon>
        <taxon>Agaricomycotina</taxon>
        <taxon>Agaricomycetes</taxon>
        <taxon>Agaricomycetidae</taxon>
        <taxon>Boletales</taxon>
        <taxon>Boletales incertae sedis</taxon>
        <taxon>Leucogyrophana</taxon>
    </lineage>
</organism>
<evidence type="ECO:0000313" key="2">
    <source>
        <dbReference type="Proteomes" id="UP000790709"/>
    </source>
</evidence>
<sequence length="157" mass="17891">MGCSPYFAVTGAHPILPLDICEETYLQPPPDNIISSMDLIVRWVIASQKQRAQMEIIHLKVYQACIQAAKRFELEHLAIIFHQVFDPGNLVLVQHTAIEKSLNRKMRPRYLRPVIVLSHNRGGAYILAELDGSVFDRLTAAFQVVQFRIWPTLSTSH</sequence>
<dbReference type="EMBL" id="MU266726">
    <property type="protein sequence ID" value="KAH7918850.1"/>
    <property type="molecule type" value="Genomic_DNA"/>
</dbReference>
<gene>
    <name evidence="1" type="ORF">BV22DRAFT_1023931</name>
</gene>